<dbReference type="SUPFAM" id="SSF56731">
    <property type="entry name" value="DNA primase core"/>
    <property type="match status" value="1"/>
</dbReference>
<protein>
    <submittedName>
        <fullName evidence="1">Toprim domain-containing protein</fullName>
    </submittedName>
</protein>
<dbReference type="EMBL" id="BAABKE010000004">
    <property type="protein sequence ID" value="GAA5099143.1"/>
    <property type="molecule type" value="Genomic_DNA"/>
</dbReference>
<proteinExistence type="predicted"/>
<dbReference type="Proteomes" id="UP001500631">
    <property type="component" value="Unassembled WGS sequence"/>
</dbReference>
<dbReference type="Pfam" id="PF13155">
    <property type="entry name" value="Toprim_2"/>
    <property type="match status" value="1"/>
</dbReference>
<dbReference type="InterPro" id="IPR034154">
    <property type="entry name" value="TOPRIM_DnaG/twinkle"/>
</dbReference>
<keyword evidence="2" id="KW-1185">Reference proteome</keyword>
<evidence type="ECO:0000313" key="1">
    <source>
        <dbReference type="EMBL" id="GAA5099143.1"/>
    </source>
</evidence>
<reference evidence="2" key="1">
    <citation type="journal article" date="2019" name="Int. J. Syst. Evol. Microbiol.">
        <title>The Global Catalogue of Microorganisms (GCM) 10K type strain sequencing project: providing services to taxonomists for standard genome sequencing and annotation.</title>
        <authorList>
            <consortium name="The Broad Institute Genomics Platform"/>
            <consortium name="The Broad Institute Genome Sequencing Center for Infectious Disease"/>
            <person name="Wu L."/>
            <person name="Ma J."/>
        </authorList>
    </citation>
    <scope>NUCLEOTIDE SEQUENCE [LARGE SCALE GENOMIC DNA]</scope>
    <source>
        <strain evidence="2">JCM 18424</strain>
    </source>
</reference>
<dbReference type="CDD" id="cd01029">
    <property type="entry name" value="TOPRIM_primases"/>
    <property type="match status" value="1"/>
</dbReference>
<evidence type="ECO:0000313" key="2">
    <source>
        <dbReference type="Proteomes" id="UP001500631"/>
    </source>
</evidence>
<gene>
    <name evidence="1" type="ORF">GCM10023338_12330</name>
</gene>
<comment type="caution">
    <text evidence="1">The sequence shown here is derived from an EMBL/GenBank/DDBJ whole genome shotgun (WGS) entry which is preliminary data.</text>
</comment>
<sequence>MANSSALDAAIIQEFTTKFGAKPQGGGKRYKNGVCPKCGKKSFWIWSTDIYKARCDRTKNCEHEVTIRELFPHLFESYSKRYEAEMVTDSKAVAKAYLREERGFNLAVVDTNIFTQETFAAAGNSTATVRFAMQNNGEMDGYWERFIDNPENFFDKARFLKGYSYRGLAWVHPDFDATKHDEVWITEGIFDALALRHIGITAISAMSANNFPETTLKEILASNPQIKPVIALDSESKAKKIAINWHKKLIDLGFNDPRVAITNEDADWNDWLIKGKLTDKGIEKALFNGALLTAKSPVAKAKLLWKEINRQQFYFEFNYKTYWFEFNYKKFNEAYNAAVKQLDKKEDDEITPEEKAELEDKAFNSSNTITEIANCTIDILYYQIDRATEESFYYVNVKKSEQKSSKSAFLPKQLGSGSEFKNKIMAALSGAIYTGETNQLNDIFTHKTRDIIDIETIKYIGYCRDHKAYIYNNFAVADGKLYKKNSEDYFELGDTNIKSTFDMTTMRPNDEFNTDWFNDFMIVFGIKGLICLAFWFGSLFAEQLRDRYSAWPFLEITGEAGAGKSFLIEFLWSLVGRSDYEGINPTTASKPGLARTLSQVSNLPVVLIESDTNDPNMPIKHKQKTFSFDEIKPLFNGRAPRVLGVKSNNNNTDDEPFRGSVVISQNNKVSGSEAILSRLIYIYYDKSHHQGQYSRDAAERLQRLATDDVSGFLFEVLKKERQILDMIEATFANNRNAIMKLPNLKTERIGLTHGLLMSCLQALCEILPITDNVKAKASSYIHELAMEREQDLISDHPAMDQFWDVYEYFESLTDEKELVANQYRLNHSPNEDEIAINLNEFYAAARENNQSLEDIKLIKKMVQKSVRYPFVEAKSIRSNVNKKTLRCYVFKKK</sequence>
<accession>A0ABP9MQX7</accession>
<name>A0ABP9MQX7_9GAMM</name>
<dbReference type="RefSeq" id="WP_077925321.1">
    <property type="nucleotide sequence ID" value="NZ_BAABKE010000004.1"/>
</dbReference>
<dbReference type="Gene3D" id="3.40.1360.10">
    <property type="match status" value="1"/>
</dbReference>
<organism evidence="1 2">
    <name type="scientific">Wohlfahrtiimonas larvae</name>
    <dbReference type="NCBI Taxonomy" id="1157986"/>
    <lineage>
        <taxon>Bacteria</taxon>
        <taxon>Pseudomonadati</taxon>
        <taxon>Pseudomonadota</taxon>
        <taxon>Gammaproteobacteria</taxon>
        <taxon>Cardiobacteriales</taxon>
        <taxon>Ignatzschineriaceae</taxon>
        <taxon>Wohlfahrtiimonas</taxon>
    </lineage>
</organism>